<dbReference type="SUPFAM" id="SSF51197">
    <property type="entry name" value="Clavaminate synthase-like"/>
    <property type="match status" value="1"/>
</dbReference>
<evidence type="ECO:0000256" key="1">
    <source>
        <dbReference type="ARBA" id="ARBA00001962"/>
    </source>
</evidence>
<dbReference type="Gene3D" id="2.60.120.620">
    <property type="entry name" value="q2cbj1_9rhob like domain"/>
    <property type="match status" value="1"/>
</dbReference>
<feature type="compositionally biased region" description="Low complexity" evidence="2">
    <location>
        <begin position="318"/>
        <end position="333"/>
    </location>
</feature>
<sequence length="359" mass="37552">MAAVDEAMRTDGYVVLRGRIAPEAVSALVVECELLAAEHERRRRTHAAAAAGGGADGGGECDDPLLDPFEWTGVPEADAARVEPLAWLRVRAGAMERAAGGARATEPWDSASGALARLLLVELPALVGRACAPNALAPCRLFGEHFIRKRPRSSGSYSWHTDAAEQLAFGARERKAAGEATAGEAYVSAWLPLDVMSERNGCLVLWPRDRPQPPGVADAPASAAAAWLDRAARRAPPHAGAVVLSGLAPGDCVLFGATLWHRSGPNRTAAPRRAYQAQYLLPRHCAYQAQYLLPADGAIDGPSPLGFAVAPLGGCPRASAGAPADEPAPAAAPAKRRRRAVSGRSVKGSTNCGRPLPPF</sequence>
<dbReference type="PANTHER" id="PTHR20883">
    <property type="entry name" value="PHYTANOYL-COA DIOXYGENASE DOMAIN CONTAINING 1"/>
    <property type="match status" value="1"/>
</dbReference>
<evidence type="ECO:0000313" key="4">
    <source>
        <dbReference type="Proteomes" id="UP000751190"/>
    </source>
</evidence>
<name>A0A8J6C397_DIALT</name>
<keyword evidence="4" id="KW-1185">Reference proteome</keyword>
<dbReference type="InterPro" id="IPR008775">
    <property type="entry name" value="Phytyl_CoA_dOase-like"/>
</dbReference>
<dbReference type="Pfam" id="PF05721">
    <property type="entry name" value="PhyH"/>
    <property type="match status" value="1"/>
</dbReference>
<evidence type="ECO:0008006" key="5">
    <source>
        <dbReference type="Google" id="ProtNLM"/>
    </source>
</evidence>
<organism evidence="3 4">
    <name type="scientific">Diacronema lutheri</name>
    <name type="common">Unicellular marine alga</name>
    <name type="synonym">Monochrysis lutheri</name>
    <dbReference type="NCBI Taxonomy" id="2081491"/>
    <lineage>
        <taxon>Eukaryota</taxon>
        <taxon>Haptista</taxon>
        <taxon>Haptophyta</taxon>
        <taxon>Pavlovophyceae</taxon>
        <taxon>Pavlovales</taxon>
        <taxon>Pavlovaceae</taxon>
        <taxon>Diacronema</taxon>
    </lineage>
</organism>
<reference evidence="3" key="1">
    <citation type="submission" date="2021-05" db="EMBL/GenBank/DDBJ databases">
        <title>The genome of the haptophyte Pavlova lutheri (Diacronema luteri, Pavlovales) - a model for lipid biosynthesis in eukaryotic algae.</title>
        <authorList>
            <person name="Hulatt C.J."/>
            <person name="Posewitz M.C."/>
        </authorList>
    </citation>
    <scope>NUCLEOTIDE SEQUENCE</scope>
    <source>
        <strain evidence="3">NIVA-4/92</strain>
    </source>
</reference>
<gene>
    <name evidence="3" type="ORF">KFE25_011342</name>
</gene>
<dbReference type="EMBL" id="JAGTXO010000031">
    <property type="protein sequence ID" value="KAG8460567.1"/>
    <property type="molecule type" value="Genomic_DNA"/>
</dbReference>
<dbReference type="PANTHER" id="PTHR20883:SF46">
    <property type="entry name" value="PHYTANOYL-COA HYDROXYLASE"/>
    <property type="match status" value="1"/>
</dbReference>
<feature type="region of interest" description="Disordered" evidence="2">
    <location>
        <begin position="318"/>
        <end position="359"/>
    </location>
</feature>
<protein>
    <recommendedName>
        <fullName evidence="5">Phytanoyl-CoA dioxygenase</fullName>
    </recommendedName>
</protein>
<accession>A0A8J6C397</accession>
<dbReference type="OMA" id="RENRSCE"/>
<evidence type="ECO:0000256" key="2">
    <source>
        <dbReference type="SAM" id="MobiDB-lite"/>
    </source>
</evidence>
<dbReference type="AlphaFoldDB" id="A0A8J6C397"/>
<comment type="cofactor">
    <cofactor evidence="1">
        <name>Fe cation</name>
        <dbReference type="ChEBI" id="CHEBI:24875"/>
    </cofactor>
</comment>
<comment type="caution">
    <text evidence="3">The sequence shown here is derived from an EMBL/GenBank/DDBJ whole genome shotgun (WGS) entry which is preliminary data.</text>
</comment>
<dbReference type="OrthoDB" id="445007at2759"/>
<dbReference type="Proteomes" id="UP000751190">
    <property type="component" value="Unassembled WGS sequence"/>
</dbReference>
<evidence type="ECO:0000313" key="3">
    <source>
        <dbReference type="EMBL" id="KAG8460567.1"/>
    </source>
</evidence>
<proteinExistence type="predicted"/>